<dbReference type="PRINTS" id="PR00409">
    <property type="entry name" value="PHDIOXRDTASE"/>
</dbReference>
<evidence type="ECO:0000313" key="4">
    <source>
        <dbReference type="Proteomes" id="UP001205861"/>
    </source>
</evidence>
<dbReference type="PANTHER" id="PTHR30212:SF2">
    <property type="entry name" value="PROTEIN YIIM"/>
    <property type="match status" value="1"/>
</dbReference>
<dbReference type="SUPFAM" id="SSF63380">
    <property type="entry name" value="Riboflavin synthase domain-like"/>
    <property type="match status" value="1"/>
</dbReference>
<gene>
    <name evidence="3" type="ORF">NX773_17230</name>
</gene>
<dbReference type="Pfam" id="PF00175">
    <property type="entry name" value="NAD_binding_1"/>
    <property type="match status" value="1"/>
</dbReference>
<accession>A0ABT2BN17</accession>
<protein>
    <submittedName>
        <fullName evidence="3">PDR/VanB family oxidoreductase</fullName>
    </submittedName>
</protein>
<dbReference type="InterPro" id="IPR001041">
    <property type="entry name" value="2Fe-2S_ferredoxin-type"/>
</dbReference>
<dbReference type="InterPro" id="IPR036010">
    <property type="entry name" value="2Fe-2S_ferredoxin-like_sf"/>
</dbReference>
<dbReference type="InterPro" id="IPR039261">
    <property type="entry name" value="FNR_nucleotide-bd"/>
</dbReference>
<dbReference type="CDD" id="cd00207">
    <property type="entry name" value="fer2"/>
    <property type="match status" value="1"/>
</dbReference>
<evidence type="ECO:0000313" key="3">
    <source>
        <dbReference type="EMBL" id="MCS0609911.1"/>
    </source>
</evidence>
<dbReference type="SUPFAM" id="SSF54292">
    <property type="entry name" value="2Fe-2S ferredoxin-like"/>
    <property type="match status" value="1"/>
</dbReference>
<dbReference type="Gene3D" id="3.10.20.30">
    <property type="match status" value="1"/>
</dbReference>
<keyword evidence="4" id="KW-1185">Reference proteome</keyword>
<dbReference type="Gene3D" id="2.40.30.10">
    <property type="entry name" value="Translation factors"/>
    <property type="match status" value="1"/>
</dbReference>
<comment type="caution">
    <text evidence="3">The sequence shown here is derived from an EMBL/GenBank/DDBJ whole genome shotgun (WGS) entry which is preliminary data.</text>
</comment>
<sequence length="324" mass="34043">MSAAPTPAAGHARLQLRLQSIAYATGDILVYEFARPDGAPLPAASAGAHVDVHLANGITRSYSLLHAGAAPTRYVIGVKRDPNSRGGSRYMHEQLRVGALVELSAPRNLFPLDEQAAHTVLIAGGIGITPILCMAERLEQIGASFELWYASRSRADLAFLPELARFGARLHLHVDDEANTVLDMAAIVAAAPAQAHFYCCGPAPMLAAYEAAASGRPPETVHLERFGAAQPIATGGDGYVVSLARSGIELRVPTGSTLLQVLTSNGIAVDSSCEAGICGCCEVGVLEGEVDHRDEVLTPAQRAGNKSMMACCSRAKGERLVLDL</sequence>
<dbReference type="Pfam" id="PF00111">
    <property type="entry name" value="Fer2"/>
    <property type="match status" value="1"/>
</dbReference>
<name>A0ABT2BN17_9BURK</name>
<dbReference type="InterPro" id="IPR017927">
    <property type="entry name" value="FAD-bd_FR_type"/>
</dbReference>
<dbReference type="InterPro" id="IPR001433">
    <property type="entry name" value="OxRdtase_FAD/NAD-bd"/>
</dbReference>
<dbReference type="InterPro" id="IPR052353">
    <property type="entry name" value="Benzoxazolinone_Detox_Enz"/>
</dbReference>
<feature type="domain" description="FAD-binding FR-type" evidence="2">
    <location>
        <begin position="11"/>
        <end position="113"/>
    </location>
</feature>
<dbReference type="InterPro" id="IPR017938">
    <property type="entry name" value="Riboflavin_synthase-like_b-brl"/>
</dbReference>
<dbReference type="EMBL" id="JANUGV010000005">
    <property type="protein sequence ID" value="MCS0609911.1"/>
    <property type="molecule type" value="Genomic_DNA"/>
</dbReference>
<dbReference type="SUPFAM" id="SSF52343">
    <property type="entry name" value="Ferredoxin reductase-like, C-terminal NADP-linked domain"/>
    <property type="match status" value="1"/>
</dbReference>
<dbReference type="RefSeq" id="WP_258857537.1">
    <property type="nucleotide sequence ID" value="NZ_JANUGV010000005.1"/>
</dbReference>
<dbReference type="Proteomes" id="UP001205861">
    <property type="component" value="Unassembled WGS sequence"/>
</dbReference>
<feature type="domain" description="2Fe-2S ferredoxin-type" evidence="1">
    <location>
        <begin position="239"/>
        <end position="324"/>
    </location>
</feature>
<dbReference type="PROSITE" id="PS51085">
    <property type="entry name" value="2FE2S_FER_2"/>
    <property type="match status" value="1"/>
</dbReference>
<dbReference type="PROSITE" id="PS51384">
    <property type="entry name" value="FAD_FR"/>
    <property type="match status" value="1"/>
</dbReference>
<dbReference type="CDD" id="cd06185">
    <property type="entry name" value="PDR_like"/>
    <property type="match status" value="1"/>
</dbReference>
<reference evidence="3 4" key="1">
    <citation type="submission" date="2022-08" db="EMBL/GenBank/DDBJ databases">
        <title>Reclassification of Massilia species as members of the genera Telluria, Duganella, Pseudoduganella, Mokoshia gen. nov. and Zemynaea gen. nov. using orthogonal and non-orthogonal genome-based approaches.</title>
        <authorList>
            <person name="Bowman J.P."/>
        </authorList>
    </citation>
    <scope>NUCLEOTIDE SEQUENCE [LARGE SCALE GENOMIC DNA]</scope>
    <source>
        <strain evidence="3 4">JCM 31607</strain>
    </source>
</reference>
<evidence type="ECO:0000259" key="2">
    <source>
        <dbReference type="PROSITE" id="PS51384"/>
    </source>
</evidence>
<dbReference type="Gene3D" id="3.40.50.80">
    <property type="entry name" value="Nucleotide-binding domain of ferredoxin-NADP reductase (FNR) module"/>
    <property type="match status" value="1"/>
</dbReference>
<organism evidence="3 4">
    <name type="scientific">Massilia solisilvae</name>
    <dbReference type="NCBI Taxonomy" id="1811225"/>
    <lineage>
        <taxon>Bacteria</taxon>
        <taxon>Pseudomonadati</taxon>
        <taxon>Pseudomonadota</taxon>
        <taxon>Betaproteobacteria</taxon>
        <taxon>Burkholderiales</taxon>
        <taxon>Oxalobacteraceae</taxon>
        <taxon>Telluria group</taxon>
        <taxon>Massilia</taxon>
    </lineage>
</organism>
<proteinExistence type="predicted"/>
<dbReference type="PANTHER" id="PTHR30212">
    <property type="entry name" value="PROTEIN YIIM"/>
    <property type="match status" value="1"/>
</dbReference>
<evidence type="ECO:0000259" key="1">
    <source>
        <dbReference type="PROSITE" id="PS51085"/>
    </source>
</evidence>
<dbReference type="InterPro" id="IPR012675">
    <property type="entry name" value="Beta-grasp_dom_sf"/>
</dbReference>